<reference evidence="2 3" key="1">
    <citation type="submission" date="2022-11" db="EMBL/GenBank/DDBJ databases">
        <title>Minimal conservation of predation-associated metabolite biosynthetic gene clusters underscores biosynthetic potential of Myxococcota including descriptions for ten novel species: Archangium lansinium sp. nov., Myxococcus landrumus sp. nov., Nannocystis bai.</title>
        <authorList>
            <person name="Ahearne A."/>
            <person name="Stevens C."/>
            <person name="Phillips K."/>
        </authorList>
    </citation>
    <scope>NUCLEOTIDE SEQUENCE [LARGE SCALE GENOMIC DNA]</scope>
    <source>
        <strain evidence="2 3">MIWBW</strain>
    </source>
</reference>
<dbReference type="PROSITE" id="PS51257">
    <property type="entry name" value="PROKAR_LIPOPROTEIN"/>
    <property type="match status" value="1"/>
</dbReference>
<feature type="signal peptide" evidence="1">
    <location>
        <begin position="1"/>
        <end position="17"/>
    </location>
</feature>
<evidence type="ECO:0000313" key="3">
    <source>
        <dbReference type="Proteomes" id="UP001207654"/>
    </source>
</evidence>
<keyword evidence="3" id="KW-1185">Reference proteome</keyword>
<protein>
    <recommendedName>
        <fullName evidence="4">Lipoprotein</fullName>
    </recommendedName>
</protein>
<dbReference type="RefSeq" id="WP_267540373.1">
    <property type="nucleotide sequence ID" value="NZ_JAPNKA010000001.1"/>
</dbReference>
<name>A0ABT4AKG5_9BACT</name>
<dbReference type="Proteomes" id="UP001207654">
    <property type="component" value="Unassembled WGS sequence"/>
</dbReference>
<keyword evidence="1" id="KW-0732">Signal</keyword>
<feature type="chain" id="PRO_5046861932" description="Lipoprotein" evidence="1">
    <location>
        <begin position="18"/>
        <end position="190"/>
    </location>
</feature>
<gene>
    <name evidence="2" type="ORF">OV287_45780</name>
</gene>
<evidence type="ECO:0008006" key="4">
    <source>
        <dbReference type="Google" id="ProtNLM"/>
    </source>
</evidence>
<dbReference type="EMBL" id="JAPNKA010000001">
    <property type="protein sequence ID" value="MCY1081786.1"/>
    <property type="molecule type" value="Genomic_DNA"/>
</dbReference>
<sequence length="190" mass="21342">MRALPRVLLLTATTLLASGCRKIAETFFVVKAETEEICKTRRSIEFPAPAPSASPGTLEYTFEFPLGQIGTDMPEGQLETEFRLKLFELEVMGGEVDLSTLEYAKVSLRRPGAQEVIRTLLEYQQPSQAFSPSRLTLRGVEAASVAQLARQDRLELVFEARGTLPTHAWTADIRACAELREEVHYFEFIF</sequence>
<proteinExistence type="predicted"/>
<comment type="caution">
    <text evidence="2">The sequence shown here is derived from an EMBL/GenBank/DDBJ whole genome shotgun (WGS) entry which is preliminary data.</text>
</comment>
<evidence type="ECO:0000313" key="2">
    <source>
        <dbReference type="EMBL" id="MCY1081786.1"/>
    </source>
</evidence>
<evidence type="ECO:0000256" key="1">
    <source>
        <dbReference type="SAM" id="SignalP"/>
    </source>
</evidence>
<organism evidence="2 3">
    <name type="scientific">Archangium lansingense</name>
    <dbReference type="NCBI Taxonomy" id="2995310"/>
    <lineage>
        <taxon>Bacteria</taxon>
        <taxon>Pseudomonadati</taxon>
        <taxon>Myxococcota</taxon>
        <taxon>Myxococcia</taxon>
        <taxon>Myxococcales</taxon>
        <taxon>Cystobacterineae</taxon>
        <taxon>Archangiaceae</taxon>
        <taxon>Archangium</taxon>
    </lineage>
</organism>
<accession>A0ABT4AKG5</accession>